<evidence type="ECO:0000256" key="1">
    <source>
        <dbReference type="SAM" id="SignalP"/>
    </source>
</evidence>
<dbReference type="AlphaFoldDB" id="A0A0K0EF67"/>
<keyword evidence="2" id="KW-1185">Reference proteome</keyword>
<organism evidence="3">
    <name type="scientific">Strongyloides stercoralis</name>
    <name type="common">Threadworm</name>
    <dbReference type="NCBI Taxonomy" id="6248"/>
    <lineage>
        <taxon>Eukaryota</taxon>
        <taxon>Metazoa</taxon>
        <taxon>Ecdysozoa</taxon>
        <taxon>Nematoda</taxon>
        <taxon>Chromadorea</taxon>
        <taxon>Rhabditida</taxon>
        <taxon>Tylenchina</taxon>
        <taxon>Panagrolaimomorpha</taxon>
        <taxon>Strongyloidoidea</taxon>
        <taxon>Strongyloididae</taxon>
        <taxon>Strongyloides</taxon>
    </lineage>
</organism>
<protein>
    <submittedName>
        <fullName evidence="3">Secreted protein</fullName>
    </submittedName>
</protein>
<dbReference type="Proteomes" id="UP000035681">
    <property type="component" value="Unplaced"/>
</dbReference>
<name>A0A0K0EF67_STRER</name>
<reference evidence="3" key="1">
    <citation type="submission" date="2015-08" db="UniProtKB">
        <authorList>
            <consortium name="WormBaseParasite"/>
        </authorList>
    </citation>
    <scope>IDENTIFICATION</scope>
</reference>
<keyword evidence="1" id="KW-0732">Signal</keyword>
<evidence type="ECO:0000313" key="2">
    <source>
        <dbReference type="Proteomes" id="UP000035681"/>
    </source>
</evidence>
<feature type="chain" id="PRO_5005327930" evidence="1">
    <location>
        <begin position="20"/>
        <end position="121"/>
    </location>
</feature>
<feature type="signal peptide" evidence="1">
    <location>
        <begin position="1"/>
        <end position="19"/>
    </location>
</feature>
<dbReference type="WBParaSite" id="SSTP_0000813000.1">
    <property type="protein sequence ID" value="SSTP_0000813000.1"/>
    <property type="gene ID" value="SSTP_0000813000"/>
</dbReference>
<proteinExistence type="predicted"/>
<sequence>MIVIKVLLFLFYLFISATSSNVAVYEAKVGDTLEFDFGRAIKQLQVVRNLGNGIEKLSPSYDLNELINKSIKNQYNTNAILSKEGLLIINPVTEDDFGTYTSDVNYHPHFSNPVLKVVPMT</sequence>
<dbReference type="WBParaSite" id="TCONS_00001919.p1">
    <property type="protein sequence ID" value="TCONS_00001919.p1"/>
    <property type="gene ID" value="XLOC_001833"/>
</dbReference>
<accession>A0A0K0EF67</accession>
<evidence type="ECO:0000313" key="3">
    <source>
        <dbReference type="WBParaSite" id="SSTP_0000813000.1"/>
    </source>
</evidence>